<name>A0A6G0IUH9_LARCR</name>
<dbReference type="GO" id="GO:0005886">
    <property type="term" value="C:plasma membrane"/>
    <property type="evidence" value="ECO:0007669"/>
    <property type="project" value="UniProtKB-SubCell"/>
</dbReference>
<evidence type="ECO:0000256" key="5">
    <source>
        <dbReference type="ARBA" id="ARBA00022475"/>
    </source>
</evidence>
<protein>
    <submittedName>
        <fullName evidence="12">Claudin-4 Clostridium perfringens enterotoxin receptor</fullName>
    </submittedName>
</protein>
<evidence type="ECO:0000256" key="9">
    <source>
        <dbReference type="ARBA" id="ARBA00023136"/>
    </source>
</evidence>
<organism evidence="12 13">
    <name type="scientific">Larimichthys crocea</name>
    <name type="common">Large yellow croaker</name>
    <name type="synonym">Pseudosciaena crocea</name>
    <dbReference type="NCBI Taxonomy" id="215358"/>
    <lineage>
        <taxon>Eukaryota</taxon>
        <taxon>Metazoa</taxon>
        <taxon>Chordata</taxon>
        <taxon>Craniata</taxon>
        <taxon>Vertebrata</taxon>
        <taxon>Euteleostomi</taxon>
        <taxon>Actinopterygii</taxon>
        <taxon>Neopterygii</taxon>
        <taxon>Teleostei</taxon>
        <taxon>Neoteleostei</taxon>
        <taxon>Acanthomorphata</taxon>
        <taxon>Eupercaria</taxon>
        <taxon>Sciaenidae</taxon>
        <taxon>Larimichthys</taxon>
    </lineage>
</organism>
<feature type="transmembrane region" description="Helical" evidence="11">
    <location>
        <begin position="160"/>
        <end position="184"/>
    </location>
</feature>
<dbReference type="Gene3D" id="1.20.140.150">
    <property type="match status" value="1"/>
</dbReference>
<accession>A0A6G0IUH9</accession>
<feature type="transmembrane region" description="Helical" evidence="11">
    <location>
        <begin position="6"/>
        <end position="27"/>
    </location>
</feature>
<evidence type="ECO:0000256" key="11">
    <source>
        <dbReference type="SAM" id="Phobius"/>
    </source>
</evidence>
<comment type="caution">
    <text evidence="12">The sequence shown here is derived from an EMBL/GenBank/DDBJ whole genome shotgun (WGS) entry which is preliminary data.</text>
</comment>
<evidence type="ECO:0000256" key="10">
    <source>
        <dbReference type="SAM" id="MobiDB-lite"/>
    </source>
</evidence>
<feature type="transmembrane region" description="Helical" evidence="11">
    <location>
        <begin position="120"/>
        <end position="140"/>
    </location>
</feature>
<feature type="region of interest" description="Disordered" evidence="10">
    <location>
        <begin position="189"/>
        <end position="218"/>
    </location>
</feature>
<sequence length="218" mass="23419">MSSSGLEVLGVTMAVLGWLFAAVSCALPMWRVSAFIGTTVITAQIFWEGLWMECVFESTGQMVCKIHDSMLALNGDVQAARALTILSIVMGILGILVAIMGSNCTNCVEEESAKVHMMRAAGVAFILASLAELIPVSWYAHSIITDFHNPAVIKGRKREIGAALYVGWAAAAFLLIGGSVLCCISSPRPEQSHRRPPNMLSAHARSNASSGYNRKDYV</sequence>
<dbReference type="InterPro" id="IPR004031">
    <property type="entry name" value="PMP22/EMP/MP20/Claudin"/>
</dbReference>
<evidence type="ECO:0000256" key="1">
    <source>
        <dbReference type="ARBA" id="ARBA00004435"/>
    </source>
</evidence>
<proteinExistence type="inferred from homology"/>
<reference evidence="12 13" key="1">
    <citation type="submission" date="2019-07" db="EMBL/GenBank/DDBJ databases">
        <title>Chromosome genome assembly for large yellow croaker.</title>
        <authorList>
            <person name="Xiao S."/>
        </authorList>
    </citation>
    <scope>NUCLEOTIDE SEQUENCE [LARGE SCALE GENOMIC DNA]</scope>
    <source>
        <strain evidence="12">JMULYC20181020</strain>
        <tissue evidence="12">Muscle</tissue>
    </source>
</reference>
<dbReference type="InterPro" id="IPR006187">
    <property type="entry name" value="Claudin"/>
</dbReference>
<dbReference type="AlphaFoldDB" id="A0A6G0IUH9"/>
<evidence type="ECO:0000256" key="4">
    <source>
        <dbReference type="ARBA" id="ARBA00022427"/>
    </source>
</evidence>
<gene>
    <name evidence="12" type="ORF">D5F01_LYC05910</name>
</gene>
<keyword evidence="12" id="KW-0675">Receptor</keyword>
<dbReference type="GO" id="GO:0005198">
    <property type="term" value="F:structural molecule activity"/>
    <property type="evidence" value="ECO:0007669"/>
    <property type="project" value="InterPro"/>
</dbReference>
<keyword evidence="5" id="KW-1003">Cell membrane</keyword>
<dbReference type="PRINTS" id="PR01077">
    <property type="entry name" value="CLAUDIN"/>
</dbReference>
<evidence type="ECO:0000256" key="6">
    <source>
        <dbReference type="ARBA" id="ARBA00022692"/>
    </source>
</evidence>
<dbReference type="FunFam" id="1.20.140.150:FF:000001">
    <property type="entry name" value="Claudin"/>
    <property type="match status" value="1"/>
</dbReference>
<evidence type="ECO:0000256" key="2">
    <source>
        <dbReference type="ARBA" id="ARBA00004651"/>
    </source>
</evidence>
<evidence type="ECO:0000256" key="7">
    <source>
        <dbReference type="ARBA" id="ARBA00022949"/>
    </source>
</evidence>
<keyword evidence="9 11" id="KW-0472">Membrane</keyword>
<feature type="transmembrane region" description="Helical" evidence="11">
    <location>
        <begin position="34"/>
        <end position="52"/>
    </location>
</feature>
<dbReference type="PANTHER" id="PTHR12002">
    <property type="entry name" value="CLAUDIN"/>
    <property type="match status" value="1"/>
</dbReference>
<feature type="transmembrane region" description="Helical" evidence="11">
    <location>
        <begin position="79"/>
        <end position="99"/>
    </location>
</feature>
<keyword evidence="7" id="KW-0965">Cell junction</keyword>
<dbReference type="EMBL" id="REGW02000006">
    <property type="protein sequence ID" value="KAE8294987.1"/>
    <property type="molecule type" value="Genomic_DNA"/>
</dbReference>
<keyword evidence="8 11" id="KW-1133">Transmembrane helix</keyword>
<evidence type="ECO:0000313" key="13">
    <source>
        <dbReference type="Proteomes" id="UP000424527"/>
    </source>
</evidence>
<keyword evidence="13" id="KW-1185">Reference proteome</keyword>
<dbReference type="GO" id="GO:0005923">
    <property type="term" value="C:bicellular tight junction"/>
    <property type="evidence" value="ECO:0007669"/>
    <property type="project" value="UniProtKB-SubCell"/>
</dbReference>
<dbReference type="Proteomes" id="UP000424527">
    <property type="component" value="Unassembled WGS sequence"/>
</dbReference>
<keyword evidence="4" id="KW-0796">Tight junction</keyword>
<evidence type="ECO:0000313" key="12">
    <source>
        <dbReference type="EMBL" id="KAE8294987.1"/>
    </source>
</evidence>
<evidence type="ECO:0000256" key="8">
    <source>
        <dbReference type="ARBA" id="ARBA00022989"/>
    </source>
</evidence>
<dbReference type="Pfam" id="PF00822">
    <property type="entry name" value="PMP22_Claudin"/>
    <property type="match status" value="1"/>
</dbReference>
<comment type="subcellular location">
    <subcellularLocation>
        <location evidence="1">Cell junction</location>
        <location evidence="1">Tight junction</location>
    </subcellularLocation>
    <subcellularLocation>
        <location evidence="2">Cell membrane</location>
        <topology evidence="2">Multi-pass membrane protein</topology>
    </subcellularLocation>
</comment>
<evidence type="ECO:0000256" key="3">
    <source>
        <dbReference type="ARBA" id="ARBA00008295"/>
    </source>
</evidence>
<keyword evidence="6 11" id="KW-0812">Transmembrane</keyword>
<comment type="similarity">
    <text evidence="3">Belongs to the claudin family.</text>
</comment>